<evidence type="ECO:0000259" key="10">
    <source>
        <dbReference type="Pfam" id="PF00266"/>
    </source>
</evidence>
<dbReference type="Pfam" id="PF00266">
    <property type="entry name" value="Aminotran_5"/>
    <property type="match status" value="1"/>
</dbReference>
<dbReference type="InterPro" id="IPR015424">
    <property type="entry name" value="PyrdxlP-dep_Trfase"/>
</dbReference>
<dbReference type="RefSeq" id="WP_126051840.1">
    <property type="nucleotide sequence ID" value="NZ_QYTV02000009.1"/>
</dbReference>
<dbReference type="SUPFAM" id="SSF53383">
    <property type="entry name" value="PLP-dependent transferases"/>
    <property type="match status" value="1"/>
</dbReference>
<dbReference type="Gene3D" id="3.90.1150.10">
    <property type="entry name" value="Aspartate Aminotransferase, domain 1"/>
    <property type="match status" value="1"/>
</dbReference>
<comment type="similarity">
    <text evidence="2 8">Belongs to the class-V pyridoxal-phosphate-dependent aminotransferase family.</text>
</comment>
<feature type="domain" description="Aminotransferase class V" evidence="10">
    <location>
        <begin position="7"/>
        <end position="330"/>
    </location>
</feature>
<evidence type="ECO:0000313" key="11">
    <source>
        <dbReference type="EMBL" id="RST72216.1"/>
    </source>
</evidence>
<evidence type="ECO:0000313" key="12">
    <source>
        <dbReference type="Proteomes" id="UP000287156"/>
    </source>
</evidence>
<evidence type="ECO:0000256" key="9">
    <source>
        <dbReference type="RuleBase" id="RU004504"/>
    </source>
</evidence>
<gene>
    <name evidence="11" type="ORF">D4T97_016340</name>
</gene>
<feature type="modified residue" description="N6-(pyridoxal phosphate)lysine" evidence="7">
    <location>
        <position position="194"/>
    </location>
</feature>
<proteinExistence type="inferred from homology"/>
<evidence type="ECO:0000256" key="8">
    <source>
        <dbReference type="RuleBase" id="RU004075"/>
    </source>
</evidence>
<dbReference type="InterPro" id="IPR015422">
    <property type="entry name" value="PyrdxlP-dep_Trfase_small"/>
</dbReference>
<dbReference type="InterPro" id="IPR015421">
    <property type="entry name" value="PyrdxlP-dep_Trfase_major"/>
</dbReference>
<evidence type="ECO:0000256" key="5">
    <source>
        <dbReference type="ARBA" id="ARBA00022898"/>
    </source>
</evidence>
<evidence type="ECO:0000256" key="1">
    <source>
        <dbReference type="ARBA" id="ARBA00001933"/>
    </source>
</evidence>
<keyword evidence="3 11" id="KW-0032">Aminotransferase</keyword>
<keyword evidence="12" id="KW-1185">Reference proteome</keyword>
<reference evidence="11" key="1">
    <citation type="submission" date="2018-12" db="EMBL/GenBank/DDBJ databases">
        <authorList>
            <person name="Sun L."/>
            <person name="Chen Z."/>
        </authorList>
    </citation>
    <scope>NUCLEOTIDE SEQUENCE [LARGE SCALE GENOMIC DNA]</scope>
    <source>
        <strain evidence="11">3-2-2</strain>
    </source>
</reference>
<dbReference type="PANTHER" id="PTHR21152:SF40">
    <property type="entry name" value="ALANINE--GLYOXYLATE AMINOTRANSFERASE"/>
    <property type="match status" value="1"/>
</dbReference>
<dbReference type="GO" id="GO:0019265">
    <property type="term" value="P:glycine biosynthetic process, by transamination of glyoxylate"/>
    <property type="evidence" value="ECO:0007669"/>
    <property type="project" value="TreeGrafter"/>
</dbReference>
<dbReference type="EMBL" id="QYTV02000009">
    <property type="protein sequence ID" value="RST72216.1"/>
    <property type="molecule type" value="Genomic_DNA"/>
</dbReference>
<keyword evidence="5 7" id="KW-0663">Pyridoxal phosphate</keyword>
<dbReference type="PIRSF" id="PIRSF000524">
    <property type="entry name" value="SPT"/>
    <property type="match status" value="1"/>
</dbReference>
<dbReference type="PROSITE" id="PS00595">
    <property type="entry name" value="AA_TRANSFER_CLASS_5"/>
    <property type="match status" value="1"/>
</dbReference>
<evidence type="ECO:0000256" key="3">
    <source>
        <dbReference type="ARBA" id="ARBA00022576"/>
    </source>
</evidence>
<dbReference type="InterPro" id="IPR020578">
    <property type="entry name" value="Aminotrans_V_PyrdxlP_BS"/>
</dbReference>
<evidence type="ECO:0000256" key="2">
    <source>
        <dbReference type="ARBA" id="ARBA00009236"/>
    </source>
</evidence>
<name>A0A429XVB6_9BACI</name>
<evidence type="ECO:0000256" key="6">
    <source>
        <dbReference type="PIRSR" id="PIRSR000524-1"/>
    </source>
</evidence>
<dbReference type="OrthoDB" id="389074at2"/>
<dbReference type="Gene3D" id="3.40.640.10">
    <property type="entry name" value="Type I PLP-dependent aspartate aminotransferase-like (Major domain)"/>
    <property type="match status" value="1"/>
</dbReference>
<dbReference type="InterPro" id="IPR000192">
    <property type="entry name" value="Aminotrans_V_dom"/>
</dbReference>
<dbReference type="Proteomes" id="UP000287156">
    <property type="component" value="Unassembled WGS sequence"/>
</dbReference>
<protein>
    <submittedName>
        <fullName evidence="11">Alanine--glyoxylate aminotransferase family protein</fullName>
    </submittedName>
</protein>
<evidence type="ECO:0000256" key="4">
    <source>
        <dbReference type="ARBA" id="ARBA00022679"/>
    </source>
</evidence>
<dbReference type="InterPro" id="IPR024169">
    <property type="entry name" value="SP_NH2Trfase/AEP_transaminase"/>
</dbReference>
<dbReference type="AlphaFoldDB" id="A0A429XVB6"/>
<dbReference type="GO" id="GO:0008453">
    <property type="term" value="F:alanine-glyoxylate transaminase activity"/>
    <property type="evidence" value="ECO:0007669"/>
    <property type="project" value="TreeGrafter"/>
</dbReference>
<sequence length="385" mass="41888">MFLDKEYLFTPGPTPIPNRVNVAMSKPMIGHRSAAFPVLLEDVSTRLQPIFGSANPVCIISGSGTGALEAAAVNTIEPGDDVVVIVGGAFGDRFAKICEAHGANVHRLQVELGKACQPEQLEDFIKSADKNFKAVFATYCETSTAVIHPIKELGEVTKRVSDALFIVDGVSCIGGVPADMAGWNIDILVSGSQKALMLPPGLAFVAVNDHAKDVIKNNKSNRFFFDLNRYFDAYDQKRSTPFTPAVSLIYGAQEVCQMIEEEGLENVIKRHDLLKTMTREGVRALDIPLLTSDEIASPTVTAVKPEGGNANEMRKMMLDQFRISLAGGQQQLSGEIFRIGHMGYCTPYDVLTVLSALEMTVKAMEGRDVLGLATRRAQEVWAEHV</sequence>
<keyword evidence="4" id="KW-0808">Transferase</keyword>
<feature type="binding site" evidence="6">
    <location>
        <position position="338"/>
    </location>
    <ligand>
        <name>substrate</name>
    </ligand>
</feature>
<comment type="cofactor">
    <cofactor evidence="1 7 9">
        <name>pyridoxal 5'-phosphate</name>
        <dbReference type="ChEBI" id="CHEBI:597326"/>
    </cofactor>
</comment>
<dbReference type="FunFam" id="3.40.640.10:FF:000027">
    <property type="entry name" value="Serine--pyruvate aminotransferase, mitochondrial"/>
    <property type="match status" value="1"/>
</dbReference>
<evidence type="ECO:0000256" key="7">
    <source>
        <dbReference type="PIRSR" id="PIRSR000524-50"/>
    </source>
</evidence>
<dbReference type="PANTHER" id="PTHR21152">
    <property type="entry name" value="AMINOTRANSFERASE CLASS V"/>
    <property type="match status" value="1"/>
</dbReference>
<comment type="caution">
    <text evidence="11">The sequence shown here is derived from an EMBL/GenBank/DDBJ whole genome shotgun (WGS) entry which is preliminary data.</text>
</comment>
<dbReference type="GO" id="GO:0004760">
    <property type="term" value="F:L-serine-pyruvate transaminase activity"/>
    <property type="evidence" value="ECO:0007669"/>
    <property type="project" value="TreeGrafter"/>
</dbReference>
<organism evidence="11 12">
    <name type="scientific">Siminovitchia acidinfaciens</name>
    <dbReference type="NCBI Taxonomy" id="2321395"/>
    <lineage>
        <taxon>Bacteria</taxon>
        <taxon>Bacillati</taxon>
        <taxon>Bacillota</taxon>
        <taxon>Bacilli</taxon>
        <taxon>Bacillales</taxon>
        <taxon>Bacillaceae</taxon>
        <taxon>Siminovitchia</taxon>
    </lineage>
</organism>
<accession>A0A429XVB6</accession>